<dbReference type="EMBL" id="DWWM01000011">
    <property type="protein sequence ID" value="HJC35933.1"/>
    <property type="molecule type" value="Genomic_DNA"/>
</dbReference>
<dbReference type="Gene3D" id="2.10.260.10">
    <property type="match status" value="1"/>
</dbReference>
<dbReference type="SMART" id="SM00966">
    <property type="entry name" value="SpoVT_AbrB"/>
    <property type="match status" value="1"/>
</dbReference>
<dbReference type="PANTHER" id="PTHR36432:SF1">
    <property type="entry name" value="STAGE V SPORULATION PROTEIN T"/>
    <property type="match status" value="1"/>
</dbReference>
<keyword evidence="1 3" id="KW-0238">DNA-binding</keyword>
<reference evidence="3" key="2">
    <citation type="submission" date="2021-04" db="EMBL/GenBank/DDBJ databases">
        <authorList>
            <person name="Gilroy R."/>
        </authorList>
    </citation>
    <scope>NUCLEOTIDE SEQUENCE</scope>
    <source>
        <strain evidence="3">CHK187-11901</strain>
    </source>
</reference>
<gene>
    <name evidence="3" type="ORF">H9702_02230</name>
</gene>
<dbReference type="NCBIfam" id="TIGR01439">
    <property type="entry name" value="lp_hng_hel_AbrB"/>
    <property type="match status" value="1"/>
</dbReference>
<proteinExistence type="predicted"/>
<reference evidence="3" key="1">
    <citation type="journal article" date="2021" name="PeerJ">
        <title>Extensive microbial diversity within the chicken gut microbiome revealed by metagenomics and culture.</title>
        <authorList>
            <person name="Gilroy R."/>
            <person name="Ravi A."/>
            <person name="Getino M."/>
            <person name="Pursley I."/>
            <person name="Horton D.L."/>
            <person name="Alikhan N.F."/>
            <person name="Baker D."/>
            <person name="Gharbi K."/>
            <person name="Hall N."/>
            <person name="Watson M."/>
            <person name="Adriaenssens E.M."/>
            <person name="Foster-Nyarko E."/>
            <person name="Jarju S."/>
            <person name="Secka A."/>
            <person name="Antonio M."/>
            <person name="Oren A."/>
            <person name="Chaudhuri R.R."/>
            <person name="La Ragione R."/>
            <person name="Hildebrand F."/>
            <person name="Pallen M.J."/>
        </authorList>
    </citation>
    <scope>NUCLEOTIDE SEQUENCE</scope>
    <source>
        <strain evidence="3">CHK187-11901</strain>
    </source>
</reference>
<evidence type="ECO:0000313" key="3">
    <source>
        <dbReference type="EMBL" id="HJC35933.1"/>
    </source>
</evidence>
<dbReference type="GO" id="GO:0003677">
    <property type="term" value="F:DNA binding"/>
    <property type="evidence" value="ECO:0007669"/>
    <property type="project" value="UniProtKB-UniRule"/>
</dbReference>
<dbReference type="PROSITE" id="PS51740">
    <property type="entry name" value="SPOVT_ABRB"/>
    <property type="match status" value="1"/>
</dbReference>
<accession>A0A9D2NR81</accession>
<organism evidence="3 4">
    <name type="scientific">Candidatus Merdibacter merdavium</name>
    <dbReference type="NCBI Taxonomy" id="2838692"/>
    <lineage>
        <taxon>Bacteria</taxon>
        <taxon>Bacillati</taxon>
        <taxon>Bacillota</taxon>
        <taxon>Erysipelotrichia</taxon>
        <taxon>Erysipelotrichales</taxon>
        <taxon>Erysipelotrichaceae</taxon>
        <taxon>Merdibacter</taxon>
    </lineage>
</organism>
<sequence>MKATGIVRRLDDLGRLVIPKEMRRQYQLREGDSIEFFTEDDRIIIEKHNVFSRYMEEIELMCDILKKTYGHTVLFLHAEWLHKHQVKVSESFIRHAGVHRIVRFSDEKIYADSDMRDKGAIFPVTVYGDWYGAFVIVEGNKALVSEEVRTAEAFATLLSRQQEH</sequence>
<dbReference type="InterPro" id="IPR037914">
    <property type="entry name" value="SpoVT-AbrB_sf"/>
</dbReference>
<comment type="caution">
    <text evidence="3">The sequence shown here is derived from an EMBL/GenBank/DDBJ whole genome shotgun (WGS) entry which is preliminary data.</text>
</comment>
<dbReference type="InterPro" id="IPR007159">
    <property type="entry name" value="SpoVT-AbrB_dom"/>
</dbReference>
<dbReference type="Proteomes" id="UP000823896">
    <property type="component" value="Unassembled WGS sequence"/>
</dbReference>
<dbReference type="InterPro" id="IPR052731">
    <property type="entry name" value="B_subtilis_Trans_State_Reg"/>
</dbReference>
<name>A0A9D2NR81_9FIRM</name>
<feature type="domain" description="SpoVT-AbrB" evidence="2">
    <location>
        <begin position="5"/>
        <end position="50"/>
    </location>
</feature>
<evidence type="ECO:0000256" key="1">
    <source>
        <dbReference type="PROSITE-ProRule" id="PRU01076"/>
    </source>
</evidence>
<protein>
    <submittedName>
        <fullName evidence="3">AbrB/MazE/SpoVT family DNA-binding domain-containing protein</fullName>
    </submittedName>
</protein>
<dbReference type="Pfam" id="PF04014">
    <property type="entry name" value="MazE_antitoxin"/>
    <property type="match status" value="1"/>
</dbReference>
<dbReference type="SUPFAM" id="SSF89447">
    <property type="entry name" value="AbrB/MazE/MraZ-like"/>
    <property type="match status" value="1"/>
</dbReference>
<dbReference type="AlphaFoldDB" id="A0A9D2NR81"/>
<dbReference type="PANTHER" id="PTHR36432">
    <property type="match status" value="1"/>
</dbReference>
<evidence type="ECO:0000313" key="4">
    <source>
        <dbReference type="Proteomes" id="UP000823896"/>
    </source>
</evidence>
<evidence type="ECO:0000259" key="2">
    <source>
        <dbReference type="PROSITE" id="PS51740"/>
    </source>
</evidence>